<dbReference type="InterPro" id="IPR029058">
    <property type="entry name" value="AB_hydrolase_fold"/>
</dbReference>
<evidence type="ECO:0000313" key="2">
    <source>
        <dbReference type="Proteomes" id="UP000319619"/>
    </source>
</evidence>
<evidence type="ECO:0000313" key="1">
    <source>
        <dbReference type="EMBL" id="TKJ39091.1"/>
    </source>
</evidence>
<accession>A0A532UVZ2</accession>
<dbReference type="Proteomes" id="UP000319619">
    <property type="component" value="Unassembled WGS sequence"/>
</dbReference>
<dbReference type="AlphaFoldDB" id="A0A532UVZ2"/>
<proteinExistence type="predicted"/>
<dbReference type="SUPFAM" id="SSF53474">
    <property type="entry name" value="alpha/beta-Hydrolases"/>
    <property type="match status" value="1"/>
</dbReference>
<organism evidence="1 2">
    <name type="scientific">candidate division LCP-89 bacterium B3_LCP</name>
    <dbReference type="NCBI Taxonomy" id="2012998"/>
    <lineage>
        <taxon>Bacteria</taxon>
        <taxon>Pseudomonadati</taxon>
        <taxon>Bacteria division LCP-89</taxon>
    </lineage>
</organism>
<gene>
    <name evidence="1" type="ORF">CEE37_11770</name>
</gene>
<sequence>MLPEISRVRHEDRTKDEQIVYANDQFVCMHKLSPACAHNPRLGIEDYHRFFLRFYIPREILSDARKKADRVIVMTNGLDEINHYSLYDELGSRLASRGIISVLLPLPDHLNRHTRFRIKNPSYRQLTSKPSEVILNEADMFYIRFNQYRDEIEELLNHIKGKTDCVKPQNSCFFYKNLFSRNVRVSYLGYSLGAAMMLCAFLENEKRLNACFLLNGAVNLKNVNAERLFDQKKWDKFNNILEKYFSDKRKDVLKDRLFEGIVLGEYTNPSKELLKEHGRRILFLFGGRDQMISHDVLQQIMPTDWGLGMMVLPGINHFLAIDEEWKKWVNLVADLVVSFEENAQKETITKTDLLKISETGAKSRSKKGTKNIHDTILFERANLLGMNPEVIHAKMIEKSKMKEAIKTSSPSDLRIGEILVATNQITADELLQAIDIQTEQGLTRKRKEKIGRILANRMRVVKLKHVDKVVKNFEKENI</sequence>
<dbReference type="EMBL" id="NJBN01000008">
    <property type="protein sequence ID" value="TKJ39091.1"/>
    <property type="molecule type" value="Genomic_DNA"/>
</dbReference>
<comment type="caution">
    <text evidence="1">The sequence shown here is derived from an EMBL/GenBank/DDBJ whole genome shotgun (WGS) entry which is preliminary data.</text>
</comment>
<name>A0A532UVZ2_UNCL8</name>
<reference evidence="1 2" key="1">
    <citation type="submission" date="2017-06" db="EMBL/GenBank/DDBJ databases">
        <title>Novel microbial phyla capable of carbon fixation and sulfur reduction in deep-sea sediments.</title>
        <authorList>
            <person name="Huang J."/>
            <person name="Baker B."/>
            <person name="Wang Y."/>
        </authorList>
    </citation>
    <scope>NUCLEOTIDE SEQUENCE [LARGE SCALE GENOMIC DNA]</scope>
    <source>
        <strain evidence="1">B3_LCP</strain>
    </source>
</reference>
<dbReference type="Gene3D" id="3.40.50.1820">
    <property type="entry name" value="alpha/beta hydrolase"/>
    <property type="match status" value="1"/>
</dbReference>
<protein>
    <submittedName>
        <fullName evidence="1">Uncharacterized protein</fullName>
    </submittedName>
</protein>